<sequence>MAAAIDGAGTWRTFWKVTFPLMAPVSVAAVIIRLIEASKLSDSVYVLTSGGPGPPRRPRVTTSTSRGSAISRPATAGRCP</sequence>
<keyword evidence="11" id="KW-1185">Reference proteome</keyword>
<keyword evidence="2 7" id="KW-0813">Transport</keyword>
<protein>
    <submittedName>
        <fullName evidence="10">ABC transporter permease subunit</fullName>
    </submittedName>
</protein>
<dbReference type="SUPFAM" id="SSF161098">
    <property type="entry name" value="MetI-like"/>
    <property type="match status" value="1"/>
</dbReference>
<dbReference type="Proteomes" id="UP001376459">
    <property type="component" value="Unassembled WGS sequence"/>
</dbReference>
<proteinExistence type="inferred from homology"/>
<feature type="region of interest" description="Disordered" evidence="8">
    <location>
        <begin position="46"/>
        <end position="80"/>
    </location>
</feature>
<evidence type="ECO:0000256" key="6">
    <source>
        <dbReference type="ARBA" id="ARBA00023136"/>
    </source>
</evidence>
<gene>
    <name evidence="10" type="ORF">WKI71_43910</name>
</gene>
<feature type="domain" description="ABC transmembrane type-1" evidence="9">
    <location>
        <begin position="1"/>
        <end position="80"/>
    </location>
</feature>
<comment type="caution">
    <text evidence="10">The sequence shown here is derived from an EMBL/GenBank/DDBJ whole genome shotgun (WGS) entry which is preliminary data.</text>
</comment>
<evidence type="ECO:0000256" key="4">
    <source>
        <dbReference type="ARBA" id="ARBA00022692"/>
    </source>
</evidence>
<reference evidence="10 11" key="1">
    <citation type="submission" date="2024-03" db="EMBL/GenBank/DDBJ databases">
        <title>Novel Streptomyces species of biotechnological and ecological value are a feature of Machair soil.</title>
        <authorList>
            <person name="Prole J.R."/>
            <person name="Goodfellow M."/>
            <person name="Allenby N."/>
            <person name="Ward A.C."/>
        </authorList>
    </citation>
    <scope>NUCLEOTIDE SEQUENCE [LARGE SCALE GENOMIC DNA]</scope>
    <source>
        <strain evidence="10 11">MS1.AVA.1</strain>
    </source>
</reference>
<dbReference type="InterPro" id="IPR000515">
    <property type="entry name" value="MetI-like"/>
</dbReference>
<keyword evidence="4 7" id="KW-0812">Transmembrane</keyword>
<keyword evidence="6 7" id="KW-0472">Membrane</keyword>
<evidence type="ECO:0000256" key="5">
    <source>
        <dbReference type="ARBA" id="ARBA00022989"/>
    </source>
</evidence>
<evidence type="ECO:0000256" key="1">
    <source>
        <dbReference type="ARBA" id="ARBA00004651"/>
    </source>
</evidence>
<dbReference type="PROSITE" id="PS50928">
    <property type="entry name" value="ABC_TM1"/>
    <property type="match status" value="1"/>
</dbReference>
<evidence type="ECO:0000259" key="9">
    <source>
        <dbReference type="PROSITE" id="PS50928"/>
    </source>
</evidence>
<dbReference type="InterPro" id="IPR050809">
    <property type="entry name" value="UgpAE/MalFG_permease"/>
</dbReference>
<dbReference type="PANTHER" id="PTHR43227">
    <property type="entry name" value="BLL4140 PROTEIN"/>
    <property type="match status" value="1"/>
</dbReference>
<organism evidence="10 11">
    <name type="scientific">Streptomyces machairae</name>
    <dbReference type="NCBI Taxonomy" id="3134109"/>
    <lineage>
        <taxon>Bacteria</taxon>
        <taxon>Bacillati</taxon>
        <taxon>Actinomycetota</taxon>
        <taxon>Actinomycetes</taxon>
        <taxon>Kitasatosporales</taxon>
        <taxon>Streptomycetaceae</taxon>
        <taxon>Streptomyces</taxon>
    </lineage>
</organism>
<evidence type="ECO:0000256" key="3">
    <source>
        <dbReference type="ARBA" id="ARBA00022475"/>
    </source>
</evidence>
<feature type="transmembrane region" description="Helical" evidence="7">
    <location>
        <begin position="17"/>
        <end position="35"/>
    </location>
</feature>
<evidence type="ECO:0000313" key="11">
    <source>
        <dbReference type="Proteomes" id="UP001376459"/>
    </source>
</evidence>
<comment type="caution">
    <text evidence="7">Lacks conserved residue(s) required for the propagation of feature annotation.</text>
</comment>
<dbReference type="EMBL" id="JBBKAK010000001">
    <property type="protein sequence ID" value="MEJ8672792.1"/>
    <property type="molecule type" value="Genomic_DNA"/>
</dbReference>
<keyword evidence="5 7" id="KW-1133">Transmembrane helix</keyword>
<dbReference type="CDD" id="cd06261">
    <property type="entry name" value="TM_PBP2"/>
    <property type="match status" value="1"/>
</dbReference>
<dbReference type="Gene3D" id="1.10.3720.10">
    <property type="entry name" value="MetI-like"/>
    <property type="match status" value="1"/>
</dbReference>
<evidence type="ECO:0000256" key="8">
    <source>
        <dbReference type="SAM" id="MobiDB-lite"/>
    </source>
</evidence>
<accession>A0ABU8UV58</accession>
<comment type="subcellular location">
    <subcellularLocation>
        <location evidence="1 7">Cell membrane</location>
        <topology evidence="1 7">Multi-pass membrane protein</topology>
    </subcellularLocation>
</comment>
<evidence type="ECO:0000313" key="10">
    <source>
        <dbReference type="EMBL" id="MEJ8672792.1"/>
    </source>
</evidence>
<comment type="similarity">
    <text evidence="7">Belongs to the binding-protein-dependent transport system permease family.</text>
</comment>
<dbReference type="Pfam" id="PF00528">
    <property type="entry name" value="BPD_transp_1"/>
    <property type="match status" value="1"/>
</dbReference>
<dbReference type="InterPro" id="IPR035906">
    <property type="entry name" value="MetI-like_sf"/>
</dbReference>
<dbReference type="PANTHER" id="PTHR43227:SF7">
    <property type="entry name" value="ARABINOOLIGOSACCHARIDES TRANSPORT SYSTEM PERMEASE PROTEIN ARAP"/>
    <property type="match status" value="1"/>
</dbReference>
<name>A0ABU8UV58_9ACTN</name>
<keyword evidence="3" id="KW-1003">Cell membrane</keyword>
<evidence type="ECO:0000256" key="2">
    <source>
        <dbReference type="ARBA" id="ARBA00022448"/>
    </source>
</evidence>
<evidence type="ECO:0000256" key="7">
    <source>
        <dbReference type="RuleBase" id="RU363032"/>
    </source>
</evidence>